<comment type="subcellular location">
    <subcellularLocation>
        <location evidence="6">Cytoplasm</location>
    </subcellularLocation>
</comment>
<dbReference type="PANTHER" id="PTHR43814:SF1">
    <property type="entry name" value="ARGININOSUCCINATE LYASE"/>
    <property type="match status" value="1"/>
</dbReference>
<dbReference type="PRINTS" id="PR00145">
    <property type="entry name" value="ARGSUCLYASE"/>
</dbReference>
<dbReference type="GO" id="GO:0004056">
    <property type="term" value="F:argininosuccinate lyase activity"/>
    <property type="evidence" value="ECO:0007669"/>
    <property type="project" value="UniProtKB-UniRule"/>
</dbReference>
<accession>A0A926I2E9</accession>
<keyword evidence="10" id="KW-1185">Reference proteome</keyword>
<dbReference type="EC" id="4.3.2.1" evidence="2 6"/>
<dbReference type="FunFam" id="1.10.275.10:FF:000002">
    <property type="entry name" value="Argininosuccinate lyase"/>
    <property type="match status" value="1"/>
</dbReference>
<organism evidence="9 10">
    <name type="scientific">Bianquea renquensis</name>
    <dbReference type="NCBI Taxonomy" id="2763661"/>
    <lineage>
        <taxon>Bacteria</taxon>
        <taxon>Bacillati</taxon>
        <taxon>Bacillota</taxon>
        <taxon>Clostridia</taxon>
        <taxon>Eubacteriales</taxon>
        <taxon>Bianqueaceae</taxon>
        <taxon>Bianquea</taxon>
    </lineage>
</organism>
<proteinExistence type="inferred from homology"/>
<dbReference type="GO" id="GO:0005829">
    <property type="term" value="C:cytosol"/>
    <property type="evidence" value="ECO:0007669"/>
    <property type="project" value="TreeGrafter"/>
</dbReference>
<dbReference type="FunFam" id="1.20.200.10:FF:000002">
    <property type="entry name" value="Argininosuccinate lyase"/>
    <property type="match status" value="1"/>
</dbReference>
<evidence type="ECO:0000256" key="6">
    <source>
        <dbReference type="HAMAP-Rule" id="MF_00006"/>
    </source>
</evidence>
<dbReference type="InterPro" id="IPR024083">
    <property type="entry name" value="Fumarase/histidase_N"/>
</dbReference>
<dbReference type="InterPro" id="IPR029419">
    <property type="entry name" value="Arg_succ_lyase_C"/>
</dbReference>
<dbReference type="PANTHER" id="PTHR43814">
    <property type="entry name" value="ARGININOSUCCINATE LYASE"/>
    <property type="match status" value="1"/>
</dbReference>
<evidence type="ECO:0000313" key="9">
    <source>
        <dbReference type="EMBL" id="MBC8545209.1"/>
    </source>
</evidence>
<comment type="pathway">
    <text evidence="1 6">Amino-acid biosynthesis; L-arginine biosynthesis; L-arginine from L-ornithine and carbamoyl phosphate: step 3/3.</text>
</comment>
<keyword evidence="3 6" id="KW-0055">Arginine biosynthesis</keyword>
<dbReference type="Gene3D" id="1.10.275.10">
    <property type="entry name" value="Fumarase/aspartase (N-terminal domain)"/>
    <property type="match status" value="1"/>
</dbReference>
<evidence type="ECO:0000256" key="3">
    <source>
        <dbReference type="ARBA" id="ARBA00022571"/>
    </source>
</evidence>
<comment type="catalytic activity">
    <reaction evidence="6">
        <text>2-(N(omega)-L-arginino)succinate = fumarate + L-arginine</text>
        <dbReference type="Rhea" id="RHEA:24020"/>
        <dbReference type="ChEBI" id="CHEBI:29806"/>
        <dbReference type="ChEBI" id="CHEBI:32682"/>
        <dbReference type="ChEBI" id="CHEBI:57472"/>
        <dbReference type="EC" id="4.3.2.1"/>
    </reaction>
</comment>
<dbReference type="PRINTS" id="PR00149">
    <property type="entry name" value="FUMRATELYASE"/>
</dbReference>
<dbReference type="InterPro" id="IPR020557">
    <property type="entry name" value="Fumarate_lyase_CS"/>
</dbReference>
<reference evidence="9" key="1">
    <citation type="submission" date="2020-08" db="EMBL/GenBank/DDBJ databases">
        <title>Genome public.</title>
        <authorList>
            <person name="Liu C."/>
            <person name="Sun Q."/>
        </authorList>
    </citation>
    <scope>NUCLEOTIDE SEQUENCE</scope>
    <source>
        <strain evidence="9">NSJ-32</strain>
    </source>
</reference>
<dbReference type="InterPro" id="IPR008948">
    <property type="entry name" value="L-Aspartase-like"/>
</dbReference>
<evidence type="ECO:0000256" key="2">
    <source>
        <dbReference type="ARBA" id="ARBA00012338"/>
    </source>
</evidence>
<dbReference type="PROSITE" id="PS00163">
    <property type="entry name" value="FUMARATE_LYASES"/>
    <property type="match status" value="1"/>
</dbReference>
<feature type="domain" description="Argininosuccinate lyase C-terminal" evidence="8">
    <location>
        <begin position="362"/>
        <end position="429"/>
    </location>
</feature>
<gene>
    <name evidence="6 9" type="primary">argH</name>
    <name evidence="9" type="ORF">H8730_16875</name>
</gene>
<dbReference type="InterPro" id="IPR022761">
    <property type="entry name" value="Fumarate_lyase_N"/>
</dbReference>
<dbReference type="CDD" id="cd01359">
    <property type="entry name" value="Argininosuccinate_lyase"/>
    <property type="match status" value="1"/>
</dbReference>
<evidence type="ECO:0000259" key="7">
    <source>
        <dbReference type="Pfam" id="PF00206"/>
    </source>
</evidence>
<sequence>MKLWGGRFRKDENRMMEDFNSSFSFDSRLYREDITGSMAHVRMLSACGIIAQEERDAILEGLEGILRDIESGALSLEGEYEDIHTFVELHLIERIGEVGKKLHTGRSRNDQIALDMRLYAREKAAELKELLLGLIAALKRTGEANPFIMPGYTHLQRAQAVTFRYYMDAYVSMLSRDVRRVENASDILNESPLGCAALAGTTHGIDRNMTAKEMGFRRPVSNFLDGVSDRDYLIELTSAMSMIMMHLSRLCEELILWSSQEFRFVEIDDAYSTGSSIMPQKKNPDACELVRGKSGRVFGHLQGLLTTMKGIPLAYNKDMQEDKQAFFDAVDTVFACLSIMTGVISTLRVRGDVMRDSVKSGFLNATEVADYLVSKGVAFRDAHGIVGRIVIACEDKKCAIEDLSLDELRQFSSAFDDTIYAYIDYENILKKGNKKEML</sequence>
<evidence type="ECO:0000256" key="4">
    <source>
        <dbReference type="ARBA" id="ARBA00022605"/>
    </source>
</evidence>
<dbReference type="EMBL" id="JACRSQ010000056">
    <property type="protein sequence ID" value="MBC8545209.1"/>
    <property type="molecule type" value="Genomic_DNA"/>
</dbReference>
<evidence type="ECO:0000256" key="1">
    <source>
        <dbReference type="ARBA" id="ARBA00004941"/>
    </source>
</evidence>
<dbReference type="Gene3D" id="1.20.200.10">
    <property type="entry name" value="Fumarase/aspartase (Central domain)"/>
    <property type="match status" value="1"/>
</dbReference>
<dbReference type="FunFam" id="1.10.40.30:FF:000001">
    <property type="entry name" value="Argininosuccinate lyase"/>
    <property type="match status" value="1"/>
</dbReference>
<dbReference type="InterPro" id="IPR009049">
    <property type="entry name" value="Argininosuccinate_lyase"/>
</dbReference>
<evidence type="ECO:0000256" key="5">
    <source>
        <dbReference type="ARBA" id="ARBA00023239"/>
    </source>
</evidence>
<feature type="domain" description="Fumarate lyase N-terminal" evidence="7">
    <location>
        <begin position="6"/>
        <end position="299"/>
    </location>
</feature>
<dbReference type="HAMAP" id="MF_00006">
    <property type="entry name" value="Arg_succ_lyase"/>
    <property type="match status" value="1"/>
</dbReference>
<evidence type="ECO:0000259" key="8">
    <source>
        <dbReference type="Pfam" id="PF14698"/>
    </source>
</evidence>
<name>A0A926I2E9_9FIRM</name>
<dbReference type="Proteomes" id="UP000657006">
    <property type="component" value="Unassembled WGS sequence"/>
</dbReference>
<dbReference type="NCBIfam" id="TIGR00838">
    <property type="entry name" value="argH"/>
    <property type="match status" value="1"/>
</dbReference>
<comment type="caution">
    <text evidence="9">The sequence shown here is derived from an EMBL/GenBank/DDBJ whole genome shotgun (WGS) entry which is preliminary data.</text>
</comment>
<protein>
    <recommendedName>
        <fullName evidence="2 6">Argininosuccinate lyase</fullName>
        <shortName evidence="6">ASAL</shortName>
        <ecNumber evidence="2 6">4.3.2.1</ecNumber>
    </recommendedName>
    <alternativeName>
        <fullName evidence="6">Arginosuccinase</fullName>
    </alternativeName>
</protein>
<comment type="similarity">
    <text evidence="6">Belongs to the lyase 1 family. Argininosuccinate lyase subfamily.</text>
</comment>
<keyword evidence="4 6" id="KW-0028">Amino-acid biosynthesis</keyword>
<keyword evidence="6" id="KW-0963">Cytoplasm</keyword>
<dbReference type="AlphaFoldDB" id="A0A926I2E9"/>
<keyword evidence="5 6" id="KW-0456">Lyase</keyword>
<dbReference type="SUPFAM" id="SSF48557">
    <property type="entry name" value="L-aspartase-like"/>
    <property type="match status" value="1"/>
</dbReference>
<evidence type="ECO:0000313" key="10">
    <source>
        <dbReference type="Proteomes" id="UP000657006"/>
    </source>
</evidence>
<dbReference type="Gene3D" id="1.10.40.30">
    <property type="entry name" value="Fumarase/aspartase (C-terminal domain)"/>
    <property type="match status" value="1"/>
</dbReference>
<dbReference type="GO" id="GO:0042450">
    <property type="term" value="P:L-arginine biosynthetic process via ornithine"/>
    <property type="evidence" value="ECO:0007669"/>
    <property type="project" value="UniProtKB-UniRule"/>
</dbReference>
<dbReference type="Pfam" id="PF14698">
    <property type="entry name" value="ASL_C2"/>
    <property type="match status" value="1"/>
</dbReference>
<dbReference type="Pfam" id="PF00206">
    <property type="entry name" value="Lyase_1"/>
    <property type="match status" value="1"/>
</dbReference>
<dbReference type="InterPro" id="IPR000362">
    <property type="entry name" value="Fumarate_lyase_fam"/>
</dbReference>
<dbReference type="RefSeq" id="WP_177719125.1">
    <property type="nucleotide sequence ID" value="NZ_JACRSQ010000056.1"/>
</dbReference>